<evidence type="ECO:0000313" key="2">
    <source>
        <dbReference type="EMBL" id="CAD8550420.1"/>
    </source>
</evidence>
<gene>
    <name evidence="2" type="ORF">CLEP1334_LOCUS25710</name>
</gene>
<reference evidence="2" key="1">
    <citation type="submission" date="2021-01" db="EMBL/GenBank/DDBJ databases">
        <authorList>
            <person name="Corre E."/>
            <person name="Pelletier E."/>
            <person name="Niang G."/>
            <person name="Scheremetjew M."/>
            <person name="Finn R."/>
            <person name="Kale V."/>
            <person name="Holt S."/>
            <person name="Cochrane G."/>
            <person name="Meng A."/>
            <person name="Brown T."/>
            <person name="Cohen L."/>
        </authorList>
    </citation>
    <scope>NUCLEOTIDE SEQUENCE</scope>
    <source>
        <strain evidence="2">RCC1130</strain>
    </source>
</reference>
<dbReference type="InterPro" id="IPR050869">
    <property type="entry name" value="H3K4_H4K5_MeTrfase"/>
</dbReference>
<dbReference type="SUPFAM" id="SSF82199">
    <property type="entry name" value="SET domain"/>
    <property type="match status" value="1"/>
</dbReference>
<feature type="domain" description="SET" evidence="1">
    <location>
        <begin position="1"/>
        <end position="104"/>
    </location>
</feature>
<dbReference type="Gene3D" id="2.170.270.10">
    <property type="entry name" value="SET domain"/>
    <property type="match status" value="1"/>
</dbReference>
<dbReference type="InterPro" id="IPR046341">
    <property type="entry name" value="SET_dom_sf"/>
</dbReference>
<dbReference type="PROSITE" id="PS50280">
    <property type="entry name" value="SET"/>
    <property type="match status" value="1"/>
</dbReference>
<organism evidence="2">
    <name type="scientific">Calcidiscus leptoporus</name>
    <dbReference type="NCBI Taxonomy" id="127549"/>
    <lineage>
        <taxon>Eukaryota</taxon>
        <taxon>Haptista</taxon>
        <taxon>Haptophyta</taxon>
        <taxon>Prymnesiophyceae</taxon>
        <taxon>Coccolithales</taxon>
        <taxon>Calcidiscaceae</taxon>
        <taxon>Calcidiscus</taxon>
    </lineage>
</organism>
<dbReference type="CDD" id="cd20071">
    <property type="entry name" value="SET_SMYD"/>
    <property type="match status" value="1"/>
</dbReference>
<sequence length="179" mass="20306">MPSPPLLPQARYFLDARTRTAHEEVVDYLSRLYCNSLTVYTPVSDSDNEFGSRIEAGVALSTSIALFNHSCVPNADWRLDSDGCLCVYALRTVRTGEELCLSYVDTRLACAERRIKLEEAFFFTCLCSACMAGTAWWTCLYCGYLNTPRNRHCGGFQGKWKCDRQQSTSAMPLRKRRRA</sequence>
<dbReference type="AlphaFoldDB" id="A0A7S0P3Y2"/>
<name>A0A7S0P3Y2_9EUKA</name>
<evidence type="ECO:0000259" key="1">
    <source>
        <dbReference type="PROSITE" id="PS50280"/>
    </source>
</evidence>
<proteinExistence type="predicted"/>
<dbReference type="InterPro" id="IPR001214">
    <property type="entry name" value="SET_dom"/>
</dbReference>
<dbReference type="Gene3D" id="1.10.220.160">
    <property type="match status" value="1"/>
</dbReference>
<dbReference type="Pfam" id="PF00856">
    <property type="entry name" value="SET"/>
    <property type="match status" value="1"/>
</dbReference>
<dbReference type="PANTHER" id="PTHR12197">
    <property type="entry name" value="HISTONE-LYSINE N-METHYLTRANSFERASE SMYD"/>
    <property type="match status" value="1"/>
</dbReference>
<dbReference type="EMBL" id="HBER01051474">
    <property type="protein sequence ID" value="CAD8550420.1"/>
    <property type="molecule type" value="Transcribed_RNA"/>
</dbReference>
<protein>
    <recommendedName>
        <fullName evidence="1">SET domain-containing protein</fullName>
    </recommendedName>
</protein>
<accession>A0A7S0P3Y2</accession>